<sequence>MNIDLPIWYNYFLQTGCLPISKEWFRGNLLVSLCFFKRPGYSVVNSFLQQVT</sequence>
<evidence type="ECO:0000313" key="2">
    <source>
        <dbReference type="Proteomes" id="UP000000493"/>
    </source>
</evidence>
<reference evidence="2" key="1">
    <citation type="submission" date="2011-06" db="EMBL/GenBank/DDBJ databases">
        <title>The complete genome of chromosome of Runella slithyformis DSM 19594.</title>
        <authorList>
            <consortium name="US DOE Joint Genome Institute (JGI-PGF)"/>
            <person name="Lucas S."/>
            <person name="Han J."/>
            <person name="Lapidus A."/>
            <person name="Bruce D."/>
            <person name="Goodwin L."/>
            <person name="Pitluck S."/>
            <person name="Peters L."/>
            <person name="Kyrpides N."/>
            <person name="Mavromatis K."/>
            <person name="Ivanova N."/>
            <person name="Ovchinnikova G."/>
            <person name="Zhang X."/>
            <person name="Misra M."/>
            <person name="Detter J.C."/>
            <person name="Tapia R."/>
            <person name="Han C."/>
            <person name="Land M."/>
            <person name="Hauser L."/>
            <person name="Markowitz V."/>
            <person name="Cheng J.-F."/>
            <person name="Hugenholtz P."/>
            <person name="Woyke T."/>
            <person name="Wu D."/>
            <person name="Tindall B."/>
            <person name="Faehrich R."/>
            <person name="Brambilla E."/>
            <person name="Klenk H.-P."/>
            <person name="Eisen J.A."/>
        </authorList>
    </citation>
    <scope>NUCLEOTIDE SEQUENCE [LARGE SCALE GENOMIC DNA]</scope>
    <source>
        <strain evidence="2">ATCC 29530 / DSM 19594 / LMG 11500 / NCIMB 11436 / LSU 4</strain>
    </source>
</reference>
<reference evidence="1 2" key="2">
    <citation type="journal article" date="2012" name="Stand. Genomic Sci.">
        <title>Complete genome sequence of the aquatic bacterium Runella slithyformis type strain (LSU 4(T)).</title>
        <authorList>
            <person name="Copeland A."/>
            <person name="Zhang X."/>
            <person name="Misra M."/>
            <person name="Lapidus A."/>
            <person name="Nolan M."/>
            <person name="Lucas S."/>
            <person name="Deshpande S."/>
            <person name="Cheng J.F."/>
            <person name="Tapia R."/>
            <person name="Goodwin L.A."/>
            <person name="Pitluck S."/>
            <person name="Liolios K."/>
            <person name="Pagani I."/>
            <person name="Ivanova N."/>
            <person name="Mikhailova N."/>
            <person name="Pati A."/>
            <person name="Chen A."/>
            <person name="Palaniappan K."/>
            <person name="Land M."/>
            <person name="Hauser L."/>
            <person name="Pan C."/>
            <person name="Jeffries C.D."/>
            <person name="Detter J.C."/>
            <person name="Brambilla E.M."/>
            <person name="Rohde M."/>
            <person name="Djao O.D."/>
            <person name="Goker M."/>
            <person name="Sikorski J."/>
            <person name="Tindall B.J."/>
            <person name="Woyke T."/>
            <person name="Bristow J."/>
            <person name="Eisen J.A."/>
            <person name="Markowitz V."/>
            <person name="Hugenholtz P."/>
            <person name="Kyrpides N.C."/>
            <person name="Klenk H.P."/>
            <person name="Mavromatis K."/>
        </authorList>
    </citation>
    <scope>NUCLEOTIDE SEQUENCE [LARGE SCALE GENOMIC DNA]</scope>
    <source>
        <strain evidence="2">ATCC 29530 / DSM 19594 / LMG 11500 / NCIMB 11436 / LSU 4</strain>
    </source>
</reference>
<protein>
    <submittedName>
        <fullName evidence="1">Uncharacterized protein</fullName>
    </submittedName>
</protein>
<evidence type="ECO:0000313" key="1">
    <source>
        <dbReference type="EMBL" id="AEI50112.1"/>
    </source>
</evidence>
<keyword evidence="2" id="KW-1185">Reference proteome</keyword>
<accession>A0A7U3ZMU0</accession>
<dbReference type="AlphaFoldDB" id="A0A7U3ZMU0"/>
<dbReference type="Proteomes" id="UP000000493">
    <property type="component" value="Chromosome"/>
</dbReference>
<dbReference type="KEGG" id="rsi:Runsl_3754"/>
<name>A0A7U3ZMU0_RUNSL</name>
<organism evidence="1 2">
    <name type="scientific">Runella slithyformis (strain ATCC 29530 / DSM 19594 / LMG 11500 / NCIMB 11436 / LSU 4)</name>
    <dbReference type="NCBI Taxonomy" id="761193"/>
    <lineage>
        <taxon>Bacteria</taxon>
        <taxon>Pseudomonadati</taxon>
        <taxon>Bacteroidota</taxon>
        <taxon>Cytophagia</taxon>
        <taxon>Cytophagales</taxon>
        <taxon>Spirosomataceae</taxon>
        <taxon>Runella</taxon>
    </lineage>
</organism>
<proteinExistence type="predicted"/>
<dbReference type="EMBL" id="CP002859">
    <property type="protein sequence ID" value="AEI50112.1"/>
    <property type="molecule type" value="Genomic_DNA"/>
</dbReference>
<gene>
    <name evidence="1" type="ordered locus">Runsl_3754</name>
</gene>